<dbReference type="Proteomes" id="UP000623129">
    <property type="component" value="Unassembled WGS sequence"/>
</dbReference>
<keyword evidence="3 11" id="KW-0349">Heme</keyword>
<keyword evidence="4" id="KW-0812">Transmembrane</keyword>
<dbReference type="PRINTS" id="PR00463">
    <property type="entry name" value="EP450I"/>
</dbReference>
<dbReference type="GO" id="GO:0016705">
    <property type="term" value="F:oxidoreductase activity, acting on paired donors, with incorporation or reduction of molecular oxygen"/>
    <property type="evidence" value="ECO:0007669"/>
    <property type="project" value="InterPro"/>
</dbReference>
<evidence type="ECO:0000256" key="6">
    <source>
        <dbReference type="ARBA" id="ARBA00022989"/>
    </source>
</evidence>
<gene>
    <name evidence="13" type="ORF">FCM35_KLT15710</name>
</gene>
<dbReference type="Pfam" id="PF00067">
    <property type="entry name" value="p450"/>
    <property type="match status" value="1"/>
</dbReference>
<dbReference type="PROSITE" id="PS00086">
    <property type="entry name" value="CYTOCHROME_P450"/>
    <property type="match status" value="1"/>
</dbReference>
<dbReference type="GO" id="GO:0005506">
    <property type="term" value="F:iron ion binding"/>
    <property type="evidence" value="ECO:0007669"/>
    <property type="project" value="InterPro"/>
</dbReference>
<keyword evidence="9 12" id="KW-0503">Monooxygenase</keyword>
<keyword evidence="14" id="KW-1185">Reference proteome</keyword>
<evidence type="ECO:0000256" key="2">
    <source>
        <dbReference type="ARBA" id="ARBA00010617"/>
    </source>
</evidence>
<comment type="caution">
    <text evidence="13">The sequence shown here is derived from an EMBL/GenBank/DDBJ whole genome shotgun (WGS) entry which is preliminary data.</text>
</comment>
<protein>
    <submittedName>
        <fullName evidence="13">Cytochrome P450 CYP72A219-like protein</fullName>
    </submittedName>
</protein>
<sequence>MKETISQFSSMPWYLILGTVSLLLLWGGAQALEWMWFKPRRLDQILRNQGLRGTVYRSFAGDMKDENRLNKEACAKPMPFSHDISARILPLLYGIMKEYGKQSFTWFGQCPRVTITDPELVREVLSDKCGHIEKTKLGQAGRMTAEELANYKKEKWAKERRILNPAFHVENLKSMIPAFYTSCGELVDRWINFVGSNGSFELDVLPELQKLARGIVSEAAFGSSYQEGRRIFDLQAEQGELLVKILDIAHIPFHWYLPTKINKRLKEIGTEIRTLFEVKIAERERAIKNGEATQDNVLSLLLESNMREMVPNRESKSSVGLTTEEVIQKCQMFFAGSENMTVLLTWTLVLLSMHLDWQEKAREEVLSHFGREKPTFDGLNRLKIVNMIIYEVLRLYPPIVTVSRRIYKRTKLGNITYPPGVLLVMPIILIHHDTDIWGPDATEFKPTRFAEGISKATKDSQVAFFPFGWGPHNCIGQNLALLEAKIGLSMILQHFKFELSEKYLHAPYTTTVALRPEHSAPIKFCRI</sequence>
<dbReference type="EMBL" id="SWLB01000003">
    <property type="protein sequence ID" value="KAF3339939.1"/>
    <property type="molecule type" value="Genomic_DNA"/>
</dbReference>
<dbReference type="InterPro" id="IPR001128">
    <property type="entry name" value="Cyt_P450"/>
</dbReference>
<evidence type="ECO:0000313" key="13">
    <source>
        <dbReference type="EMBL" id="KAF3339939.1"/>
    </source>
</evidence>
<dbReference type="GO" id="GO:0016020">
    <property type="term" value="C:membrane"/>
    <property type="evidence" value="ECO:0007669"/>
    <property type="project" value="UniProtKB-SubCell"/>
</dbReference>
<dbReference type="InterPro" id="IPR002401">
    <property type="entry name" value="Cyt_P450_E_grp-I"/>
</dbReference>
<dbReference type="Gene3D" id="1.10.630.10">
    <property type="entry name" value="Cytochrome P450"/>
    <property type="match status" value="1"/>
</dbReference>
<comment type="cofactor">
    <cofactor evidence="11">
        <name>heme</name>
        <dbReference type="ChEBI" id="CHEBI:30413"/>
    </cofactor>
</comment>
<dbReference type="GO" id="GO:0006629">
    <property type="term" value="P:lipid metabolic process"/>
    <property type="evidence" value="ECO:0007669"/>
    <property type="project" value="UniProtKB-ARBA"/>
</dbReference>
<evidence type="ECO:0000313" key="14">
    <source>
        <dbReference type="Proteomes" id="UP000623129"/>
    </source>
</evidence>
<dbReference type="AlphaFoldDB" id="A0A833REQ8"/>
<evidence type="ECO:0000256" key="3">
    <source>
        <dbReference type="ARBA" id="ARBA00022617"/>
    </source>
</evidence>
<evidence type="ECO:0000256" key="4">
    <source>
        <dbReference type="ARBA" id="ARBA00022692"/>
    </source>
</evidence>
<dbReference type="SUPFAM" id="SSF48264">
    <property type="entry name" value="Cytochrome P450"/>
    <property type="match status" value="1"/>
</dbReference>
<evidence type="ECO:0000256" key="9">
    <source>
        <dbReference type="ARBA" id="ARBA00023033"/>
    </source>
</evidence>
<evidence type="ECO:0000256" key="8">
    <source>
        <dbReference type="ARBA" id="ARBA00023004"/>
    </source>
</evidence>
<keyword evidence="6" id="KW-1133">Transmembrane helix</keyword>
<evidence type="ECO:0000256" key="1">
    <source>
        <dbReference type="ARBA" id="ARBA00004370"/>
    </source>
</evidence>
<evidence type="ECO:0000256" key="12">
    <source>
        <dbReference type="RuleBase" id="RU000461"/>
    </source>
</evidence>
<keyword evidence="8 11" id="KW-0408">Iron</keyword>
<proteinExistence type="inferred from homology"/>
<keyword evidence="5 11" id="KW-0479">Metal-binding</keyword>
<accession>A0A833REQ8</accession>
<evidence type="ECO:0000256" key="11">
    <source>
        <dbReference type="PIRSR" id="PIRSR602401-1"/>
    </source>
</evidence>
<comment type="similarity">
    <text evidence="2 12">Belongs to the cytochrome P450 family.</text>
</comment>
<dbReference type="InterPro" id="IPR017972">
    <property type="entry name" value="Cyt_P450_CS"/>
</dbReference>
<dbReference type="PANTHER" id="PTHR24282">
    <property type="entry name" value="CYTOCHROME P450 FAMILY MEMBER"/>
    <property type="match status" value="1"/>
</dbReference>
<dbReference type="GO" id="GO:0004497">
    <property type="term" value="F:monooxygenase activity"/>
    <property type="evidence" value="ECO:0007669"/>
    <property type="project" value="UniProtKB-KW"/>
</dbReference>
<evidence type="ECO:0000256" key="5">
    <source>
        <dbReference type="ARBA" id="ARBA00022723"/>
    </source>
</evidence>
<dbReference type="InterPro" id="IPR050665">
    <property type="entry name" value="Cytochrome_P450_Monooxygen"/>
</dbReference>
<reference evidence="13" key="1">
    <citation type="submission" date="2020-01" db="EMBL/GenBank/DDBJ databases">
        <title>Genome sequence of Kobresia littledalei, the first chromosome-level genome in the family Cyperaceae.</title>
        <authorList>
            <person name="Qu G."/>
        </authorList>
    </citation>
    <scope>NUCLEOTIDE SEQUENCE</scope>
    <source>
        <strain evidence="13">C.B.Clarke</strain>
        <tissue evidence="13">Leaf</tissue>
    </source>
</reference>
<dbReference type="PANTHER" id="PTHR24282:SF255">
    <property type="entry name" value="CYTOCHROME P450 72A11-RELATED"/>
    <property type="match status" value="1"/>
</dbReference>
<keyword evidence="10" id="KW-0472">Membrane</keyword>
<name>A0A833REQ8_9POAL</name>
<organism evidence="13 14">
    <name type="scientific">Carex littledalei</name>
    <dbReference type="NCBI Taxonomy" id="544730"/>
    <lineage>
        <taxon>Eukaryota</taxon>
        <taxon>Viridiplantae</taxon>
        <taxon>Streptophyta</taxon>
        <taxon>Embryophyta</taxon>
        <taxon>Tracheophyta</taxon>
        <taxon>Spermatophyta</taxon>
        <taxon>Magnoliopsida</taxon>
        <taxon>Liliopsida</taxon>
        <taxon>Poales</taxon>
        <taxon>Cyperaceae</taxon>
        <taxon>Cyperoideae</taxon>
        <taxon>Cariceae</taxon>
        <taxon>Carex</taxon>
        <taxon>Carex subgen. Euthyceras</taxon>
    </lineage>
</organism>
<keyword evidence="7 12" id="KW-0560">Oxidoreductase</keyword>
<evidence type="ECO:0000256" key="10">
    <source>
        <dbReference type="ARBA" id="ARBA00023136"/>
    </source>
</evidence>
<comment type="subcellular location">
    <subcellularLocation>
        <location evidence="1">Membrane</location>
    </subcellularLocation>
</comment>
<dbReference type="OrthoDB" id="1470350at2759"/>
<dbReference type="PRINTS" id="PR00385">
    <property type="entry name" value="P450"/>
</dbReference>
<feature type="binding site" description="axial binding residue" evidence="11">
    <location>
        <position position="474"/>
    </location>
    <ligand>
        <name>heme</name>
        <dbReference type="ChEBI" id="CHEBI:30413"/>
    </ligand>
    <ligandPart>
        <name>Fe</name>
        <dbReference type="ChEBI" id="CHEBI:18248"/>
    </ligandPart>
</feature>
<dbReference type="GO" id="GO:0020037">
    <property type="term" value="F:heme binding"/>
    <property type="evidence" value="ECO:0007669"/>
    <property type="project" value="InterPro"/>
</dbReference>
<dbReference type="InterPro" id="IPR036396">
    <property type="entry name" value="Cyt_P450_sf"/>
</dbReference>
<evidence type="ECO:0000256" key="7">
    <source>
        <dbReference type="ARBA" id="ARBA00023002"/>
    </source>
</evidence>